<dbReference type="InterPro" id="IPR025713">
    <property type="entry name" value="MotB-like_N_dom"/>
</dbReference>
<comment type="similarity">
    <text evidence="2">Belongs to the MotB family.</text>
</comment>
<dbReference type="RefSeq" id="WP_061835187.1">
    <property type="nucleotide sequence ID" value="NZ_LUKE01000002.1"/>
</dbReference>
<accession>A0A150WL96</accession>
<dbReference type="CDD" id="cd07185">
    <property type="entry name" value="OmpA_C-like"/>
    <property type="match status" value="1"/>
</dbReference>
<dbReference type="EMBL" id="LUKE01000002">
    <property type="protein sequence ID" value="KYG64676.1"/>
    <property type="molecule type" value="Genomic_DNA"/>
</dbReference>
<name>A0A150WL96_BDEBC</name>
<dbReference type="Pfam" id="PF13677">
    <property type="entry name" value="MotB_plug"/>
    <property type="match status" value="1"/>
</dbReference>
<evidence type="ECO:0000256" key="5">
    <source>
        <dbReference type="ARBA" id="ARBA00022989"/>
    </source>
</evidence>
<gene>
    <name evidence="9" type="ORF">AZI86_10720</name>
</gene>
<dbReference type="GO" id="GO:0005886">
    <property type="term" value="C:plasma membrane"/>
    <property type="evidence" value="ECO:0007669"/>
    <property type="project" value="UniProtKB-SubCell"/>
</dbReference>
<keyword evidence="5" id="KW-1133">Transmembrane helix</keyword>
<dbReference type="InterPro" id="IPR050330">
    <property type="entry name" value="Bact_OuterMem_StrucFunc"/>
</dbReference>
<dbReference type="PANTHER" id="PTHR30329:SF21">
    <property type="entry name" value="LIPOPROTEIN YIAD-RELATED"/>
    <property type="match status" value="1"/>
</dbReference>
<evidence type="ECO:0000313" key="10">
    <source>
        <dbReference type="Proteomes" id="UP000075320"/>
    </source>
</evidence>
<dbReference type="AlphaFoldDB" id="A0A150WL96"/>
<organism evidence="9 10">
    <name type="scientific">Bdellovibrio bacteriovorus</name>
    <dbReference type="NCBI Taxonomy" id="959"/>
    <lineage>
        <taxon>Bacteria</taxon>
        <taxon>Pseudomonadati</taxon>
        <taxon>Bdellovibrionota</taxon>
        <taxon>Bdellovibrionia</taxon>
        <taxon>Bdellovibrionales</taxon>
        <taxon>Pseudobdellovibrionaceae</taxon>
        <taxon>Bdellovibrio</taxon>
    </lineage>
</organism>
<evidence type="ECO:0000256" key="6">
    <source>
        <dbReference type="ARBA" id="ARBA00023136"/>
    </source>
</evidence>
<dbReference type="PROSITE" id="PS51123">
    <property type="entry name" value="OMPA_2"/>
    <property type="match status" value="1"/>
</dbReference>
<dbReference type="Pfam" id="PF00691">
    <property type="entry name" value="OmpA"/>
    <property type="match status" value="1"/>
</dbReference>
<protein>
    <recommendedName>
        <fullName evidence="8">OmpA-like domain-containing protein</fullName>
    </recommendedName>
</protein>
<dbReference type="InterPro" id="IPR006665">
    <property type="entry name" value="OmpA-like"/>
</dbReference>
<comment type="subcellular location">
    <subcellularLocation>
        <location evidence="1">Cell membrane</location>
        <topology evidence="1">Single-pass membrane protein</topology>
    </subcellularLocation>
</comment>
<evidence type="ECO:0000256" key="7">
    <source>
        <dbReference type="PROSITE-ProRule" id="PRU00473"/>
    </source>
</evidence>
<evidence type="ECO:0000313" key="9">
    <source>
        <dbReference type="EMBL" id="KYG64676.1"/>
    </source>
</evidence>
<reference evidence="9 10" key="1">
    <citation type="submission" date="2016-03" db="EMBL/GenBank/DDBJ databases">
        <authorList>
            <person name="Ploux O."/>
        </authorList>
    </citation>
    <scope>NUCLEOTIDE SEQUENCE [LARGE SCALE GENOMIC DNA]</scope>
    <source>
        <strain evidence="9 10">R0</strain>
    </source>
</reference>
<evidence type="ECO:0000256" key="4">
    <source>
        <dbReference type="ARBA" id="ARBA00022692"/>
    </source>
</evidence>
<keyword evidence="3" id="KW-1003">Cell membrane</keyword>
<sequence>MAAPRIDFTKKERLKPRALKDLNPYEGVPHESEDGEGWLISYADLMTLLVGFFIVLQSFSTIDDQSFEKVKKETTLLFGGEYKVPFEDLKKSIENVLTDPQIKNQVVIEPSEKGLTVTFRGALFFDPGSMELKPQALALMEKIIPVISTQASDFGIVVEGHTDDVPLNGKGPVLSNWELSSLRACRILHLFEVAKFARNKMKALGWGDTRPIVPNKDANGLDIPANQAQNRRVVIKIIKSAEALNE</sequence>
<evidence type="ECO:0000256" key="1">
    <source>
        <dbReference type="ARBA" id="ARBA00004162"/>
    </source>
</evidence>
<keyword evidence="10" id="KW-1185">Reference proteome</keyword>
<dbReference type="Gene3D" id="3.30.1330.60">
    <property type="entry name" value="OmpA-like domain"/>
    <property type="match status" value="1"/>
</dbReference>
<dbReference type="SUPFAM" id="SSF103088">
    <property type="entry name" value="OmpA-like"/>
    <property type="match status" value="1"/>
</dbReference>
<dbReference type="OrthoDB" id="5298698at2"/>
<keyword evidence="4" id="KW-0812">Transmembrane</keyword>
<feature type="domain" description="OmpA-like" evidence="8">
    <location>
        <begin position="112"/>
        <end position="241"/>
    </location>
</feature>
<dbReference type="PANTHER" id="PTHR30329">
    <property type="entry name" value="STATOR ELEMENT OF FLAGELLAR MOTOR COMPLEX"/>
    <property type="match status" value="1"/>
</dbReference>
<evidence type="ECO:0000259" key="8">
    <source>
        <dbReference type="PROSITE" id="PS51123"/>
    </source>
</evidence>
<evidence type="ECO:0000256" key="2">
    <source>
        <dbReference type="ARBA" id="ARBA00008914"/>
    </source>
</evidence>
<dbReference type="InterPro" id="IPR036737">
    <property type="entry name" value="OmpA-like_sf"/>
</dbReference>
<keyword evidence="6 7" id="KW-0472">Membrane</keyword>
<comment type="caution">
    <text evidence="9">The sequence shown here is derived from an EMBL/GenBank/DDBJ whole genome shotgun (WGS) entry which is preliminary data.</text>
</comment>
<evidence type="ECO:0000256" key="3">
    <source>
        <dbReference type="ARBA" id="ARBA00022475"/>
    </source>
</evidence>
<proteinExistence type="inferred from homology"/>
<dbReference type="Proteomes" id="UP000075320">
    <property type="component" value="Unassembled WGS sequence"/>
</dbReference>